<name>A0AAU8H7W3_9VIRU</name>
<evidence type="ECO:0000256" key="7">
    <source>
        <dbReference type="RuleBase" id="RU361230"/>
    </source>
</evidence>
<keyword evidence="5 7" id="KW-0167">Capsid protein</keyword>
<keyword evidence="4 7" id="KW-1140">T=1 icosahedral capsid protein</keyword>
<dbReference type="GO" id="GO:0039615">
    <property type="term" value="C:T=1 icosahedral viral capsid"/>
    <property type="evidence" value="ECO:0007669"/>
    <property type="project" value="UniProtKB-UniRule"/>
</dbReference>
<evidence type="ECO:0000256" key="6">
    <source>
        <dbReference type="ARBA" id="ARBA00022844"/>
    </source>
</evidence>
<reference evidence="9" key="1">
    <citation type="submission" date="2024-05" db="EMBL/GenBank/DDBJ databases">
        <authorList>
            <person name="Laubscher F."/>
            <person name="Chudzinski V."/>
            <person name="Cordey S."/>
            <person name="Hosszu-Fellous K."/>
            <person name="Kaiser L."/>
        </authorList>
    </citation>
    <scope>NUCLEOTIDE SEQUENCE</scope>
    <source>
        <strain evidence="9">GE-0919-24-002</strain>
    </source>
</reference>
<accession>A0AAU8H7W3</accession>
<comment type="subcellular location">
    <subcellularLocation>
        <location evidence="1 7">Virion</location>
    </subcellularLocation>
</comment>
<keyword evidence="6 7" id="KW-0946">Virion</keyword>
<comment type="function">
    <text evidence="7">Self-assembles to form an icosahedral capsid.</text>
</comment>
<evidence type="ECO:0000256" key="2">
    <source>
        <dbReference type="ARBA" id="ARBA00006131"/>
    </source>
</evidence>
<feature type="region of interest" description="Disordered" evidence="8">
    <location>
        <begin position="665"/>
        <end position="715"/>
    </location>
</feature>
<proteinExistence type="inferred from homology"/>
<protein>
    <recommendedName>
        <fullName evidence="3 7">Capsid protein</fullName>
    </recommendedName>
</protein>
<dbReference type="InterPro" id="IPR004219">
    <property type="entry name" value="TTvirus_Unk"/>
</dbReference>
<evidence type="ECO:0000256" key="3">
    <source>
        <dbReference type="ARBA" id="ARBA00018091"/>
    </source>
</evidence>
<comment type="similarity">
    <text evidence="2 7">Belongs to the anelloviridae capsid protein family.</text>
</comment>
<sequence>MAWWRWRRWAPRRRWRWRRRRRRLPTRRYRRPRRRARGRRVRRRKWGRRRFRRGYRRRLRLRRRRRRKKKLVLTQWNPAKVRRCLIKGYIPLILCGAGRTSFNYAMHTEDNTMQKPVGQNPHGGGMSTTTFTLQVLYDQYQRFMNKWSYGNDQLDLARYKGCKFSFYRHQDTDFIVQYDIVPPMKMDEYTSPNTHPNFLLQAKRRVLVYSFKTRPGGRKKVTVRVPPPKLFEDKWYSQHDLCQVHLVSWRATACNLRFPFCSPQTDNPCTTFQVLHEKYYDVFGNYGLTDVDPDGQMTKKIDDFETWLYGQCTHYQTFATESRLRPPTGSNPTKPDGTPYESSTINHWRTAWNHFYTKRDSNYGWCNFNPSAFNSNLITIQTIRDIRFGFLTSVGSTATQNQHVNTTFAKGKIKYHEYHLGWYSNIFIGSHRYNPQFRSAYIDITYNALNDKGDGNMIWFQYLTKPTTEFDAIQCKCVISDIPLYAALYGYDDYVQRTLGKFTDTEQVGIVCVICKYTDPPLVRTALDKKKWGYIFYDTHFGNGKTPEGLGQVHTYWMQRWRPYMMFQRQVMNDICKCGPFSYRDELPSTTLTAQYKFYFNWGGDAVFPQIIKDPCPQTGQHLSHRERRSVQVVSPLTMGPEYIFHKWDWRRGFFNQKALKRMLEKSDDANSSPTGPKFPRWVPPTEGNLTQREDSSSEETSAKSSQEEKDQEVQEVPIQQYLVKQYKRQRQLGKQIQFLMLQLTKTQTNLHMNPRALGLA</sequence>
<evidence type="ECO:0000256" key="5">
    <source>
        <dbReference type="ARBA" id="ARBA00022561"/>
    </source>
</evidence>
<evidence type="ECO:0000313" key="9">
    <source>
        <dbReference type="EMBL" id="XCH55689.1"/>
    </source>
</evidence>
<evidence type="ECO:0000256" key="4">
    <source>
        <dbReference type="ARBA" id="ARBA00022431"/>
    </source>
</evidence>
<dbReference type="EMBL" id="PP816443">
    <property type="protein sequence ID" value="XCH55689.1"/>
    <property type="molecule type" value="Genomic_DNA"/>
</dbReference>
<evidence type="ECO:0000256" key="8">
    <source>
        <dbReference type="SAM" id="MobiDB-lite"/>
    </source>
</evidence>
<organism evidence="9">
    <name type="scientific">Alphatorquevirus homin18</name>
    <dbReference type="NCBI Taxonomy" id="3048419"/>
    <lineage>
        <taxon>Viruses</taxon>
        <taxon>Monodnaviria</taxon>
        <taxon>Shotokuvirae</taxon>
        <taxon>Commensaviricota</taxon>
        <taxon>Cardeaviricetes</taxon>
        <taxon>Sanitavirales</taxon>
        <taxon>Anelloviridae</taxon>
        <taxon>Alphatorquevirus</taxon>
    </lineage>
</organism>
<evidence type="ECO:0000256" key="1">
    <source>
        <dbReference type="ARBA" id="ARBA00004328"/>
    </source>
</evidence>
<dbReference type="Pfam" id="PF02956">
    <property type="entry name" value="TT_ORF1"/>
    <property type="match status" value="1"/>
</dbReference>